<feature type="binding site" evidence="11">
    <location>
        <position position="83"/>
    </location>
    <ligand>
        <name>ATP</name>
        <dbReference type="ChEBI" id="CHEBI:30616"/>
    </ligand>
</feature>
<evidence type="ECO:0000256" key="5">
    <source>
        <dbReference type="ARBA" id="ARBA00022840"/>
    </source>
</evidence>
<dbReference type="InterPro" id="IPR037196">
    <property type="entry name" value="HSP90_C"/>
</dbReference>
<evidence type="ECO:0000256" key="3">
    <source>
        <dbReference type="ARBA" id="ARBA00022490"/>
    </source>
</evidence>
<feature type="binding site" evidence="11">
    <location>
        <begin position="125"/>
        <end position="130"/>
    </location>
    <ligand>
        <name>ATP</name>
        <dbReference type="ChEBI" id="CHEBI:30616"/>
    </ligand>
</feature>
<evidence type="ECO:0000256" key="7">
    <source>
        <dbReference type="ARBA" id="ARBA00023186"/>
    </source>
</evidence>
<name>A0A1S7LGI1_MAGMO</name>
<dbReference type="PANTHER" id="PTHR11528">
    <property type="entry name" value="HEAT SHOCK PROTEIN 90 FAMILY MEMBER"/>
    <property type="match status" value="1"/>
</dbReference>
<feature type="binding site" evidence="11">
    <location>
        <position position="355"/>
    </location>
    <ligand>
        <name>ATP</name>
        <dbReference type="ChEBI" id="CHEBI:30616"/>
    </ligand>
</feature>
<feature type="binding site" evidence="11">
    <location>
        <begin position="103"/>
        <end position="104"/>
    </location>
    <ligand>
        <name>ATP</name>
        <dbReference type="ChEBI" id="CHEBI:30616"/>
    </ligand>
</feature>
<dbReference type="GO" id="GO:0005524">
    <property type="term" value="F:ATP binding"/>
    <property type="evidence" value="ECO:0007669"/>
    <property type="project" value="UniProtKB-UniRule"/>
</dbReference>
<evidence type="ECO:0000256" key="10">
    <source>
        <dbReference type="HAMAP-Rule" id="MF_00505"/>
    </source>
</evidence>
<dbReference type="PROSITE" id="PS00298">
    <property type="entry name" value="HSP90"/>
    <property type="match status" value="1"/>
</dbReference>
<dbReference type="GO" id="GO:0051082">
    <property type="term" value="F:unfolded protein binding"/>
    <property type="evidence" value="ECO:0007669"/>
    <property type="project" value="UniProtKB-UniRule"/>
</dbReference>
<dbReference type="HAMAP" id="MF_00505">
    <property type="entry name" value="HSP90"/>
    <property type="match status" value="1"/>
</dbReference>
<comment type="subunit">
    <text evidence="10">Homodimer.</text>
</comment>
<feature type="binding site" evidence="11">
    <location>
        <position position="41"/>
    </location>
    <ligand>
        <name>ATP</name>
        <dbReference type="ChEBI" id="CHEBI:30616"/>
    </ligand>
</feature>
<keyword evidence="5 10" id="KW-0067">ATP-binding</keyword>
<protein>
    <recommendedName>
        <fullName evidence="9 10">Chaperone protein HtpG</fullName>
    </recommendedName>
    <alternativeName>
        <fullName evidence="10">Heat shock protein HtpG</fullName>
    </alternativeName>
    <alternativeName>
        <fullName evidence="10">High temperature protein G</fullName>
    </alternativeName>
</protein>
<dbReference type="SUPFAM" id="SSF54211">
    <property type="entry name" value="Ribosomal protein S5 domain 2-like"/>
    <property type="match status" value="1"/>
</dbReference>
<dbReference type="PRINTS" id="PR00775">
    <property type="entry name" value="HEATSHOCK90"/>
</dbReference>
<feature type="binding site" evidence="11">
    <location>
        <position position="37"/>
    </location>
    <ligand>
        <name>ATP</name>
        <dbReference type="ChEBI" id="CHEBI:30616"/>
    </ligand>
</feature>
<dbReference type="InterPro" id="IPR001404">
    <property type="entry name" value="Hsp90_fam"/>
</dbReference>
<dbReference type="Pfam" id="PF13589">
    <property type="entry name" value="HATPase_c_3"/>
    <property type="match status" value="1"/>
</dbReference>
<evidence type="ECO:0000259" key="12">
    <source>
        <dbReference type="SMART" id="SM00387"/>
    </source>
</evidence>
<dbReference type="Gene3D" id="3.30.230.80">
    <property type="match status" value="1"/>
</dbReference>
<dbReference type="Gene3D" id="1.20.120.790">
    <property type="entry name" value="Heat shock protein 90, C-terminal domain"/>
    <property type="match status" value="1"/>
</dbReference>
<evidence type="ECO:0000256" key="8">
    <source>
        <dbReference type="ARBA" id="ARBA00058590"/>
    </source>
</evidence>
<dbReference type="FunFam" id="3.30.230.80:FF:000002">
    <property type="entry name" value="Molecular chaperone HtpG"/>
    <property type="match status" value="1"/>
</dbReference>
<evidence type="ECO:0000256" key="1">
    <source>
        <dbReference type="ARBA" id="ARBA00004496"/>
    </source>
</evidence>
<comment type="subcellular location">
    <subcellularLocation>
        <location evidence="1 10">Cytoplasm</location>
    </subcellularLocation>
</comment>
<accession>A0A1S7LGI1</accession>
<dbReference type="GO" id="GO:0140662">
    <property type="term" value="F:ATP-dependent protein folding chaperone"/>
    <property type="evidence" value="ECO:0007669"/>
    <property type="project" value="InterPro"/>
</dbReference>
<dbReference type="GO" id="GO:0005737">
    <property type="term" value="C:cytoplasm"/>
    <property type="evidence" value="ECO:0007669"/>
    <property type="project" value="UniProtKB-SubCell"/>
</dbReference>
<evidence type="ECO:0000256" key="11">
    <source>
        <dbReference type="PIRSR" id="PIRSR002583-1"/>
    </source>
</evidence>
<gene>
    <name evidence="10 13" type="primary">htpG</name>
    <name evidence="13" type="ORF">MAGMO_0971</name>
</gene>
<sequence>MSEAQATETHKFQTEVSQLLDLMIHSLYSNKEIFLRELISNASDANDKLRFEALSNDALYESDSELKVNITFDKEARTVTISDNGIGMDHDEVIANIGTIAKSGTKEFMKSLTGDQAKDSHLIGQFGVGFYSSFIIADKVTLESRRAGSAAGDAVRWVSKGDGEYTLESCEKESRGTSVTLHLRDDEEEFLDDWRLRSVIRKFSDHVTWPVQMVKMPEPQMPPQEGEEDKGEEVIDEDAPVEWETVNKANAIWTRSKSEIEDDEYKEFYKHVGHDFEDPMTWTHARMEGRMEYTVLFYIPGRAPFDLWDRERRAGIKLYVRRVFIMDSTEEMLPRYLRFIRGVIDSADLPLNVSRELLQQNKAVETIRKGAVSKILSMIEEMAKKEPEQFKTFWGEFGVVMKEGMIEDHANKDRIAKICRFASTLTGEKEQTVTLADYVERMKEGQEAIYYVIGETHEGALASPHLEIFRKKDIEVLVLSDRVDEWVFTHLTDFEGKQIQSITKGDVDLTKVAGGEEEEAKDEEAKKAEEEAFKPLTERLGKILEEEVKEVRISKRLTESPACLVGDANDMSASLERLLKEAGQSVPESKRILEINPDHPLVKRLKDESDETRFGDIAHVVHDQALLSEGGSLKDPAQFVKRLNELLTNVM</sequence>
<dbReference type="FunFam" id="3.30.565.10:FF:000009">
    <property type="entry name" value="Molecular chaperone HtpG"/>
    <property type="match status" value="1"/>
</dbReference>
<dbReference type="InterPro" id="IPR036890">
    <property type="entry name" value="HATPase_C_sf"/>
</dbReference>
<dbReference type="Gene3D" id="3.30.565.10">
    <property type="entry name" value="Histidine kinase-like ATPase, C-terminal domain"/>
    <property type="match status" value="1"/>
</dbReference>
<keyword evidence="6 10" id="KW-0346">Stress response</keyword>
<dbReference type="AlphaFoldDB" id="A0A1S7LGI1"/>
<dbReference type="SUPFAM" id="SSF55874">
    <property type="entry name" value="ATPase domain of HSP90 chaperone/DNA topoisomerase II/histidine kinase"/>
    <property type="match status" value="1"/>
</dbReference>
<keyword evidence="7 10" id="KW-0143">Chaperone</keyword>
<dbReference type="NCBIfam" id="NF003555">
    <property type="entry name" value="PRK05218.1"/>
    <property type="match status" value="1"/>
</dbReference>
<dbReference type="Pfam" id="PF00183">
    <property type="entry name" value="HSP90"/>
    <property type="match status" value="1"/>
</dbReference>
<dbReference type="SUPFAM" id="SSF110942">
    <property type="entry name" value="HSP90 C-terminal domain"/>
    <property type="match status" value="1"/>
</dbReference>
<dbReference type="InterPro" id="IPR003594">
    <property type="entry name" value="HATPase_dom"/>
</dbReference>
<evidence type="ECO:0000256" key="4">
    <source>
        <dbReference type="ARBA" id="ARBA00022741"/>
    </source>
</evidence>
<dbReference type="Gene3D" id="3.40.50.11260">
    <property type="match status" value="1"/>
</dbReference>
<proteinExistence type="inferred from homology"/>
<dbReference type="PIRSF" id="PIRSF002583">
    <property type="entry name" value="Hsp90"/>
    <property type="match status" value="1"/>
</dbReference>
<dbReference type="InterPro" id="IPR020575">
    <property type="entry name" value="Hsp90_N"/>
</dbReference>
<comment type="function">
    <text evidence="8 10">Molecular chaperone. Has ATPase activity.</text>
</comment>
<dbReference type="CDD" id="cd16927">
    <property type="entry name" value="HATPase_Hsp90-like"/>
    <property type="match status" value="1"/>
</dbReference>
<dbReference type="EMBL" id="LO017727">
    <property type="protein sequence ID" value="CRH05169.1"/>
    <property type="molecule type" value="Genomic_DNA"/>
</dbReference>
<keyword evidence="3 10" id="KW-0963">Cytoplasm</keyword>
<keyword evidence="4 10" id="KW-0547">Nucleotide-binding</keyword>
<feature type="binding site" evidence="11">
    <location>
        <position position="102"/>
    </location>
    <ligand>
        <name>ATP</name>
        <dbReference type="ChEBI" id="CHEBI:30616"/>
    </ligand>
</feature>
<organism evidence="13">
    <name type="scientific">Magnetococcus massalia (strain MO-1)</name>
    <dbReference type="NCBI Taxonomy" id="451514"/>
    <lineage>
        <taxon>Bacteria</taxon>
        <taxon>Pseudomonadati</taxon>
        <taxon>Pseudomonadota</taxon>
        <taxon>Magnetococcia</taxon>
        <taxon>Magnetococcales</taxon>
        <taxon>Magnetococcaceae</taxon>
        <taxon>Magnetococcus</taxon>
    </lineage>
</organism>
<dbReference type="InterPro" id="IPR020568">
    <property type="entry name" value="Ribosomal_Su5_D2-typ_SF"/>
</dbReference>
<comment type="caution">
    <text evidence="10">Lacks conserved residue(s) required for the propagation of feature annotation.</text>
</comment>
<feature type="binding site" evidence="11">
    <location>
        <position position="177"/>
    </location>
    <ligand>
        <name>ATP</name>
        <dbReference type="ChEBI" id="CHEBI:30616"/>
    </ligand>
</feature>
<evidence type="ECO:0000313" key="13">
    <source>
        <dbReference type="EMBL" id="CRH05169.1"/>
    </source>
</evidence>
<evidence type="ECO:0000256" key="2">
    <source>
        <dbReference type="ARBA" id="ARBA00008239"/>
    </source>
</evidence>
<dbReference type="SMART" id="SM00387">
    <property type="entry name" value="HATPase_c"/>
    <property type="match status" value="1"/>
</dbReference>
<feature type="region of interest" description="C" evidence="10">
    <location>
        <begin position="578"/>
        <end position="651"/>
    </location>
</feature>
<feature type="binding site" evidence="11">
    <location>
        <position position="88"/>
    </location>
    <ligand>
        <name>ATP</name>
        <dbReference type="ChEBI" id="CHEBI:30616"/>
    </ligand>
</feature>
<feature type="binding site" evidence="11">
    <location>
        <position position="96"/>
    </location>
    <ligand>
        <name>ATP</name>
        <dbReference type="ChEBI" id="CHEBI:30616"/>
    </ligand>
</feature>
<feature type="region of interest" description="A; substrate-binding" evidence="10">
    <location>
        <begin position="1"/>
        <end position="355"/>
    </location>
</feature>
<reference evidence="13" key="1">
    <citation type="submission" date="2015-04" db="EMBL/GenBank/DDBJ databases">
        <authorList>
            <person name="Syromyatnikov M.Y."/>
            <person name="Popov V.N."/>
        </authorList>
    </citation>
    <scope>NUCLEOTIDE SEQUENCE</scope>
    <source>
        <strain evidence="13">MO-1</strain>
    </source>
</reference>
<evidence type="ECO:0000256" key="6">
    <source>
        <dbReference type="ARBA" id="ARBA00023016"/>
    </source>
</evidence>
<evidence type="ECO:0000256" key="9">
    <source>
        <dbReference type="ARBA" id="ARBA00070675"/>
    </source>
</evidence>
<dbReference type="InterPro" id="IPR019805">
    <property type="entry name" value="Heat_shock_protein_90_CS"/>
</dbReference>
<comment type="similarity">
    <text evidence="2 10">Belongs to the heat shock protein 90 family.</text>
</comment>
<feature type="domain" description="Histidine kinase/HSP90-like ATPase" evidence="12">
    <location>
        <begin position="30"/>
        <end position="187"/>
    </location>
</feature>
<dbReference type="GO" id="GO:0016887">
    <property type="term" value="F:ATP hydrolysis activity"/>
    <property type="evidence" value="ECO:0007669"/>
    <property type="project" value="InterPro"/>
</dbReference>